<evidence type="ECO:0000313" key="2">
    <source>
        <dbReference type="EMBL" id="CAG6487550.1"/>
    </source>
</evidence>
<feature type="region of interest" description="Disordered" evidence="1">
    <location>
        <begin position="22"/>
        <end position="51"/>
    </location>
</feature>
<dbReference type="AlphaFoldDB" id="A0A8D8C5R2"/>
<name>A0A8D8C5R2_CULPI</name>
<dbReference type="EMBL" id="HBUE01106921">
    <property type="protein sequence ID" value="CAG6487550.1"/>
    <property type="molecule type" value="Transcribed_RNA"/>
</dbReference>
<evidence type="ECO:0000256" key="1">
    <source>
        <dbReference type="SAM" id="MobiDB-lite"/>
    </source>
</evidence>
<protein>
    <submittedName>
        <fullName evidence="2">(northern house mosquito) hypothetical protein</fullName>
    </submittedName>
</protein>
<feature type="compositionally biased region" description="Basic residues" evidence="1">
    <location>
        <begin position="34"/>
        <end position="47"/>
    </location>
</feature>
<organism evidence="2">
    <name type="scientific">Culex pipiens</name>
    <name type="common">House mosquito</name>
    <dbReference type="NCBI Taxonomy" id="7175"/>
    <lineage>
        <taxon>Eukaryota</taxon>
        <taxon>Metazoa</taxon>
        <taxon>Ecdysozoa</taxon>
        <taxon>Arthropoda</taxon>
        <taxon>Hexapoda</taxon>
        <taxon>Insecta</taxon>
        <taxon>Pterygota</taxon>
        <taxon>Neoptera</taxon>
        <taxon>Endopterygota</taxon>
        <taxon>Diptera</taxon>
        <taxon>Nematocera</taxon>
        <taxon>Culicoidea</taxon>
        <taxon>Culicidae</taxon>
        <taxon>Culicinae</taxon>
        <taxon>Culicini</taxon>
        <taxon>Culex</taxon>
        <taxon>Culex</taxon>
    </lineage>
</organism>
<sequence length="162" mass="18770">MKQRIFRLGFLRLRYLDRLRGQINHNTPGSTGTCRRRRRRRLPRRDKRLRDKPVLVQHRQRRRLVLLLIRSVFHRLEHKFLLLFRSTRRAARAGTGRFRRAAATARTAADPLPRVAFPRSRPVPAAMPLPAARFLRVALVMPVAARAAAAVMTARRSMSGRG</sequence>
<feature type="compositionally biased region" description="Polar residues" evidence="1">
    <location>
        <begin position="23"/>
        <end position="33"/>
    </location>
</feature>
<accession>A0A8D8C5R2</accession>
<proteinExistence type="predicted"/>
<reference evidence="2" key="1">
    <citation type="submission" date="2021-05" db="EMBL/GenBank/DDBJ databases">
        <authorList>
            <person name="Alioto T."/>
            <person name="Alioto T."/>
            <person name="Gomez Garrido J."/>
        </authorList>
    </citation>
    <scope>NUCLEOTIDE SEQUENCE</scope>
</reference>